<dbReference type="PANTHER" id="PTHR43130:SF3">
    <property type="entry name" value="HTH-TYPE TRANSCRIPTIONAL REGULATOR RV1931C"/>
    <property type="match status" value="1"/>
</dbReference>
<evidence type="ECO:0000313" key="2">
    <source>
        <dbReference type="EMBL" id="BBZ16596.1"/>
    </source>
</evidence>
<dbReference type="PANTHER" id="PTHR43130">
    <property type="entry name" value="ARAC-FAMILY TRANSCRIPTIONAL REGULATOR"/>
    <property type="match status" value="1"/>
</dbReference>
<dbReference type="AlphaFoldDB" id="A0A7I7WG35"/>
<accession>A0A7I7WG35</accession>
<dbReference type="SUPFAM" id="SSF52317">
    <property type="entry name" value="Class I glutamine amidotransferase-like"/>
    <property type="match status" value="1"/>
</dbReference>
<dbReference type="InterPro" id="IPR052158">
    <property type="entry name" value="INH-QAR"/>
</dbReference>
<dbReference type="Proteomes" id="UP000466187">
    <property type="component" value="Chromosome"/>
</dbReference>
<protein>
    <submittedName>
        <fullName evidence="2">Thimanine synthesis protein ThiJ</fullName>
    </submittedName>
</protein>
<evidence type="ECO:0000259" key="1">
    <source>
        <dbReference type="Pfam" id="PF01965"/>
    </source>
</evidence>
<dbReference type="KEGG" id="mgad:MGAD_09310"/>
<reference evidence="2 3" key="1">
    <citation type="journal article" date="2019" name="Emerg. Microbes Infect.">
        <title>Comprehensive subspecies identification of 175 nontuberculous mycobacteria species based on 7547 genomic profiles.</title>
        <authorList>
            <person name="Matsumoto Y."/>
            <person name="Kinjo T."/>
            <person name="Motooka D."/>
            <person name="Nabeya D."/>
            <person name="Jung N."/>
            <person name="Uechi K."/>
            <person name="Horii T."/>
            <person name="Iida T."/>
            <person name="Fujita J."/>
            <person name="Nakamura S."/>
        </authorList>
    </citation>
    <scope>NUCLEOTIDE SEQUENCE [LARGE SCALE GENOMIC DNA]</scope>
    <source>
        <strain evidence="2 3">JCM 12688</strain>
    </source>
</reference>
<evidence type="ECO:0000313" key="3">
    <source>
        <dbReference type="Proteomes" id="UP000466187"/>
    </source>
</evidence>
<gene>
    <name evidence="2" type="ORF">MGAD_09310</name>
</gene>
<feature type="domain" description="DJ-1/PfpI" evidence="1">
    <location>
        <begin position="31"/>
        <end position="201"/>
    </location>
</feature>
<dbReference type="InterPro" id="IPR029062">
    <property type="entry name" value="Class_I_gatase-like"/>
</dbReference>
<dbReference type="Gene3D" id="3.40.50.880">
    <property type="match status" value="1"/>
</dbReference>
<dbReference type="EMBL" id="AP022608">
    <property type="protein sequence ID" value="BBZ16596.1"/>
    <property type="molecule type" value="Genomic_DNA"/>
</dbReference>
<proteinExistence type="predicted"/>
<dbReference type="Pfam" id="PF01965">
    <property type="entry name" value="DJ-1_PfpI"/>
    <property type="match status" value="1"/>
</dbReference>
<dbReference type="CDD" id="cd03139">
    <property type="entry name" value="GATase1_PfpI_2"/>
    <property type="match status" value="1"/>
</dbReference>
<sequence>MPDASRIPPTTKAARSKDMACSLWQDETEQMRIEIVVFEGFDALDVVAPWEIFARASTTDPALEVALVRVDGPPVVSAAEGLQLHVADEVGSPDALFVPGGSWVGGTGSGVPREIRRGTLPRIIADMSGSVRWVASVCTGALLLGEAGILVGRNATTNPAALEELSKYGAILRDNRVVDDGTVVTAGAVTSGIDLALWLVQREVGAAVANRVAQAVAYPTPTDVWQQPGQRPN</sequence>
<dbReference type="InterPro" id="IPR002818">
    <property type="entry name" value="DJ-1/PfpI"/>
</dbReference>
<organism evidence="2 3">
    <name type="scientific">Mycolicibacterium gadium</name>
    <name type="common">Mycobacterium gadium</name>
    <dbReference type="NCBI Taxonomy" id="1794"/>
    <lineage>
        <taxon>Bacteria</taxon>
        <taxon>Bacillati</taxon>
        <taxon>Actinomycetota</taxon>
        <taxon>Actinomycetes</taxon>
        <taxon>Mycobacteriales</taxon>
        <taxon>Mycobacteriaceae</taxon>
        <taxon>Mycolicibacterium</taxon>
    </lineage>
</organism>
<name>A0A7I7WG35_MYCGU</name>